<sequence>MLYLDLPDDPAGAEWAYHPAVEVVPCTPAVWQRLCGTPAPADLGDKQRGVMADGLARLRAAGMDWSLMLDADELVHGDMHRALAGAGGEAGAGTAALVTLEPAEALRHPEMGEGLFDPRWFKRLSRGSRVEALRLREAYGDIPLMPASGFFGHTSGKTFVRTDVPIDLYSLHLPEHSRIRHGQVAARDVLLLHFDVLPHDAWCDRWRMRARAGVHYCDRRPQLDLIRALLEADDAAGLRALYDRWYFADADRLAWLQEAGLAMRLEIPARLFSAPA</sequence>
<reference evidence="1 2" key="1">
    <citation type="submission" date="2017-03" db="EMBL/GenBank/DDBJ databases">
        <authorList>
            <person name="Afonso C.L."/>
            <person name="Miller P.J."/>
            <person name="Scott M.A."/>
            <person name="Spackman E."/>
            <person name="Goraichik I."/>
            <person name="Dimitrov K.M."/>
            <person name="Suarez D.L."/>
            <person name="Swayne D.E."/>
        </authorList>
    </citation>
    <scope>NUCLEOTIDE SEQUENCE [LARGE SCALE GENOMIC DNA]</scope>
    <source>
        <strain evidence="1 2">CECT 7023</strain>
    </source>
</reference>
<evidence type="ECO:0000313" key="2">
    <source>
        <dbReference type="Proteomes" id="UP000193900"/>
    </source>
</evidence>
<dbReference type="RefSeq" id="WP_234992279.1">
    <property type="nucleotide sequence ID" value="NZ_FWFZ01000021.1"/>
</dbReference>
<dbReference type="AlphaFoldDB" id="A0A1Y5TT13"/>
<evidence type="ECO:0000313" key="1">
    <source>
        <dbReference type="EMBL" id="SLN68998.1"/>
    </source>
</evidence>
<organism evidence="1 2">
    <name type="scientific">Roseisalinus antarcticus</name>
    <dbReference type="NCBI Taxonomy" id="254357"/>
    <lineage>
        <taxon>Bacteria</taxon>
        <taxon>Pseudomonadati</taxon>
        <taxon>Pseudomonadota</taxon>
        <taxon>Alphaproteobacteria</taxon>
        <taxon>Rhodobacterales</taxon>
        <taxon>Roseobacteraceae</taxon>
        <taxon>Roseisalinus</taxon>
    </lineage>
</organism>
<accession>A0A1Y5TT13</accession>
<evidence type="ECO:0008006" key="3">
    <source>
        <dbReference type="Google" id="ProtNLM"/>
    </source>
</evidence>
<dbReference type="EMBL" id="FWFZ01000021">
    <property type="protein sequence ID" value="SLN68998.1"/>
    <property type="molecule type" value="Genomic_DNA"/>
</dbReference>
<keyword evidence="2" id="KW-1185">Reference proteome</keyword>
<gene>
    <name evidence="1" type="ORF">ROA7023_03347</name>
</gene>
<proteinExistence type="predicted"/>
<name>A0A1Y5TT13_9RHOB</name>
<dbReference type="Proteomes" id="UP000193900">
    <property type="component" value="Unassembled WGS sequence"/>
</dbReference>
<protein>
    <recommendedName>
        <fullName evidence="3">Glycosyl transferase family 2</fullName>
    </recommendedName>
</protein>